<dbReference type="Proteomes" id="UP001367676">
    <property type="component" value="Unassembled WGS sequence"/>
</dbReference>
<dbReference type="FunFam" id="3.40.50.720:FF:000157">
    <property type="entry name" value="Quinoid dihydropteridine reductase"/>
    <property type="match status" value="1"/>
</dbReference>
<evidence type="ECO:0000256" key="9">
    <source>
        <dbReference type="ARBA" id="ARBA00041348"/>
    </source>
</evidence>
<comment type="caution">
    <text evidence="14">The sequence shown here is derived from an EMBL/GenBank/DDBJ whole genome shotgun (WGS) entry which is preliminary data.</text>
</comment>
<dbReference type="EMBL" id="JBBCAQ010000035">
    <property type="protein sequence ID" value="KAK7578103.1"/>
    <property type="molecule type" value="Genomic_DNA"/>
</dbReference>
<keyword evidence="4" id="KW-0560">Oxidoreductase</keyword>
<sequence length="592" mass="65332">MSVVGRRNCIPIVYVKGTYYEVGFDVGRTFKGLIQEFVKNCGYLNDEFVPLCSTPEGKKLYEDTLKCVRQNFPQYIRELEGLADGSEVPFNKLFLLHMGDMIPTILGKKDCNDTSCGCSTICCNEPNAAFLGHTEDSMIDTLGYFYFVSAHIIEKEPQGKWKTTEERFVSLCYAGYLPGFTMNYNHHGLVYSINVIHARDVYAPKTPEYFLCRALLSASNLTQVENILKDKGCGSAVGFSVNVTFLDEPGDRLFYNFEVGPSSTFSDESLLNKICIKPGEHYFHCNKYLRLKVKEVGGLIVESSDTRHQVFEETKPPKTKKEVIKLLSHQREDNFTIYRDAAPTAKENIVTIAIGIFDCIERTWSIYAAKPEENEPLVVLPLHTLLKTNVDSKPNDIADVNIIVNINDGLVDQEGSVLNELKNHLKENVLDAVICVAGGWAGGNASSNDFAKNCELTWKQSVVTSVIASSVAAKFLKEGGLLTLTGASGALAATPGMIGYGMAKASVHHLTKTLAAPGSGLPTNCTAVAILPETLDTPMNRKWMPKADTSSWTSLDFVSSLFLKWSDNVERPVSGSLVKLRTTNNSTEIQIV</sequence>
<comment type="catalytic activity">
    <reaction evidence="12">
        <text>5,6,7,8-tetrahydropteridine + NAD(+) = 6,7-dihydropteridine + NADH + H(+)</text>
        <dbReference type="Rhea" id="RHEA:17869"/>
        <dbReference type="ChEBI" id="CHEBI:15378"/>
        <dbReference type="ChEBI" id="CHEBI:28889"/>
        <dbReference type="ChEBI" id="CHEBI:30156"/>
        <dbReference type="ChEBI" id="CHEBI:57540"/>
        <dbReference type="ChEBI" id="CHEBI:57945"/>
        <dbReference type="EC" id="1.5.1.34"/>
    </reaction>
    <physiologicalReaction direction="right-to-left" evidence="12">
        <dbReference type="Rhea" id="RHEA:17871"/>
    </physiologicalReaction>
</comment>
<dbReference type="PROSITE" id="PS00061">
    <property type="entry name" value="ADH_SHORT"/>
    <property type="match status" value="1"/>
</dbReference>
<evidence type="ECO:0000313" key="15">
    <source>
        <dbReference type="Proteomes" id="UP001367676"/>
    </source>
</evidence>
<reference evidence="14 15" key="1">
    <citation type="submission" date="2024-03" db="EMBL/GenBank/DDBJ databases">
        <title>Adaptation during the transition from Ophiocordyceps entomopathogen to insect associate is accompanied by gene loss and intensified selection.</title>
        <authorList>
            <person name="Ward C.M."/>
            <person name="Onetto C.A."/>
            <person name="Borneman A.R."/>
        </authorList>
    </citation>
    <scope>NUCLEOTIDE SEQUENCE [LARGE SCALE GENOMIC DNA]</scope>
    <source>
        <strain evidence="14">AWRI1</strain>
        <tissue evidence="14">Single Adult Female</tissue>
    </source>
</reference>
<evidence type="ECO:0000256" key="3">
    <source>
        <dbReference type="ARBA" id="ARBA00022857"/>
    </source>
</evidence>
<dbReference type="InterPro" id="IPR036291">
    <property type="entry name" value="NAD(P)-bd_dom_sf"/>
</dbReference>
<dbReference type="CDD" id="cd05334">
    <property type="entry name" value="DHPR_SDR_c_like"/>
    <property type="match status" value="1"/>
</dbReference>
<dbReference type="Gene3D" id="3.60.60.10">
    <property type="entry name" value="Penicillin V Acylase, Chain A"/>
    <property type="match status" value="1"/>
</dbReference>
<evidence type="ECO:0000256" key="12">
    <source>
        <dbReference type="ARBA" id="ARBA00047536"/>
    </source>
</evidence>
<dbReference type="Gene3D" id="3.40.50.720">
    <property type="entry name" value="NAD(P)-binding Rossmann-like Domain"/>
    <property type="match status" value="1"/>
</dbReference>
<evidence type="ECO:0000256" key="1">
    <source>
        <dbReference type="ARBA" id="ARBA00006484"/>
    </source>
</evidence>
<dbReference type="Pfam" id="PF03417">
    <property type="entry name" value="AAT"/>
    <property type="match status" value="1"/>
</dbReference>
<evidence type="ECO:0000256" key="2">
    <source>
        <dbReference type="ARBA" id="ARBA00011738"/>
    </source>
</evidence>
<evidence type="ECO:0000313" key="14">
    <source>
        <dbReference type="EMBL" id="KAK7578103.1"/>
    </source>
</evidence>
<dbReference type="GO" id="GO:0006559">
    <property type="term" value="P:L-phenylalanine catabolic process"/>
    <property type="evidence" value="ECO:0007669"/>
    <property type="project" value="TreeGrafter"/>
</dbReference>
<evidence type="ECO:0000259" key="13">
    <source>
        <dbReference type="Pfam" id="PF03417"/>
    </source>
</evidence>
<comment type="catalytic activity">
    <reaction evidence="11">
        <text>5,6,7,8-tetrahydropteridine + NADP(+) = 6,7-dihydropteridine + NADPH + H(+)</text>
        <dbReference type="Rhea" id="RHEA:17865"/>
        <dbReference type="ChEBI" id="CHEBI:15378"/>
        <dbReference type="ChEBI" id="CHEBI:28889"/>
        <dbReference type="ChEBI" id="CHEBI:30156"/>
        <dbReference type="ChEBI" id="CHEBI:57783"/>
        <dbReference type="ChEBI" id="CHEBI:58349"/>
        <dbReference type="EC" id="1.5.1.34"/>
    </reaction>
    <physiologicalReaction direction="right-to-left" evidence="11">
        <dbReference type="Rhea" id="RHEA:17867"/>
    </physiologicalReaction>
</comment>
<evidence type="ECO:0000256" key="5">
    <source>
        <dbReference type="ARBA" id="ARBA00023007"/>
    </source>
</evidence>
<comment type="function">
    <text evidence="6">Catalyzes the conversion of quinonoid dihydrobiopterin into tetrahydrobiopterin.</text>
</comment>
<dbReference type="InterPro" id="IPR005079">
    <property type="entry name" value="Peptidase_C45_hydrolase"/>
</dbReference>
<dbReference type="GO" id="GO:0004155">
    <property type="term" value="F:6,7-dihydropteridine reductase activity"/>
    <property type="evidence" value="ECO:0007669"/>
    <property type="project" value="UniProtKB-EC"/>
</dbReference>
<dbReference type="AlphaFoldDB" id="A0AAN9TAA2"/>
<dbReference type="GO" id="GO:0070404">
    <property type="term" value="F:NADH binding"/>
    <property type="evidence" value="ECO:0007669"/>
    <property type="project" value="TreeGrafter"/>
</dbReference>
<dbReference type="PANTHER" id="PTHR15104">
    <property type="entry name" value="DIHYDROPTERIDINE REDUCTASE"/>
    <property type="match status" value="1"/>
</dbReference>
<keyword evidence="15" id="KW-1185">Reference proteome</keyword>
<dbReference type="InterPro" id="IPR047794">
    <property type="entry name" value="C45_proenzyme-like"/>
</dbReference>
<dbReference type="EC" id="1.5.1.34" evidence="7"/>
<keyword evidence="3" id="KW-0521">NADP</keyword>
<protein>
    <recommendedName>
        <fullName evidence="8">Dihydropteridine reductase</fullName>
        <ecNumber evidence="7">1.5.1.34</ecNumber>
    </recommendedName>
    <alternativeName>
        <fullName evidence="10">HDHPR</fullName>
    </alternativeName>
    <alternativeName>
        <fullName evidence="9">Quinoid dihydropteridine reductase</fullName>
    </alternativeName>
</protein>
<accession>A0AAN9TAA2</accession>
<organism evidence="14 15">
    <name type="scientific">Parthenolecanium corni</name>
    <dbReference type="NCBI Taxonomy" id="536013"/>
    <lineage>
        <taxon>Eukaryota</taxon>
        <taxon>Metazoa</taxon>
        <taxon>Ecdysozoa</taxon>
        <taxon>Arthropoda</taxon>
        <taxon>Hexapoda</taxon>
        <taxon>Insecta</taxon>
        <taxon>Pterygota</taxon>
        <taxon>Neoptera</taxon>
        <taxon>Paraneoptera</taxon>
        <taxon>Hemiptera</taxon>
        <taxon>Sternorrhyncha</taxon>
        <taxon>Coccoidea</taxon>
        <taxon>Coccidae</taxon>
        <taxon>Parthenolecanium</taxon>
    </lineage>
</organism>
<evidence type="ECO:0000256" key="6">
    <source>
        <dbReference type="ARBA" id="ARBA00037099"/>
    </source>
</evidence>
<name>A0AAN9TAA2_9HEMI</name>
<keyword evidence="5" id="KW-0783">Tetrahydrobiopterin biosynthesis</keyword>
<evidence type="ECO:0000256" key="4">
    <source>
        <dbReference type="ARBA" id="ARBA00023002"/>
    </source>
</evidence>
<evidence type="ECO:0000256" key="11">
    <source>
        <dbReference type="ARBA" id="ARBA00047429"/>
    </source>
</evidence>
<evidence type="ECO:0000256" key="7">
    <source>
        <dbReference type="ARBA" id="ARBA00039153"/>
    </source>
</evidence>
<comment type="subunit">
    <text evidence="2">Homodimer.</text>
</comment>
<feature type="domain" description="Peptidase C45 hydrolase" evidence="13">
    <location>
        <begin position="123"/>
        <end position="372"/>
    </location>
</feature>
<proteinExistence type="inferred from homology"/>
<dbReference type="SUPFAM" id="SSF51735">
    <property type="entry name" value="NAD(P)-binding Rossmann-fold domains"/>
    <property type="match status" value="1"/>
</dbReference>
<dbReference type="PANTHER" id="PTHR15104:SF0">
    <property type="entry name" value="DIHYDROPTERIDINE REDUCTASE"/>
    <property type="match status" value="1"/>
</dbReference>
<comment type="similarity">
    <text evidence="1">Belongs to the short-chain dehydrogenases/reductases (SDR) family.</text>
</comment>
<dbReference type="GO" id="GO:0006729">
    <property type="term" value="P:tetrahydrobiopterin biosynthetic process"/>
    <property type="evidence" value="ECO:0007669"/>
    <property type="project" value="UniProtKB-KW"/>
</dbReference>
<gene>
    <name evidence="14" type="ORF">V9T40_010308</name>
</gene>
<dbReference type="GO" id="GO:0070402">
    <property type="term" value="F:NADPH binding"/>
    <property type="evidence" value="ECO:0007669"/>
    <property type="project" value="TreeGrafter"/>
</dbReference>
<evidence type="ECO:0000256" key="10">
    <source>
        <dbReference type="ARBA" id="ARBA00042518"/>
    </source>
</evidence>
<dbReference type="NCBIfam" id="NF040521">
    <property type="entry name" value="C45_proenzyme"/>
    <property type="match status" value="1"/>
</dbReference>
<dbReference type="Gene3D" id="1.10.10.2120">
    <property type="match status" value="1"/>
</dbReference>
<evidence type="ECO:0000256" key="8">
    <source>
        <dbReference type="ARBA" id="ARBA00039520"/>
    </source>
</evidence>
<dbReference type="GO" id="GO:0005737">
    <property type="term" value="C:cytoplasm"/>
    <property type="evidence" value="ECO:0007669"/>
    <property type="project" value="TreeGrafter"/>
</dbReference>
<dbReference type="InterPro" id="IPR020904">
    <property type="entry name" value="Sc_DH/Rdtase_CS"/>
</dbReference>